<proteinExistence type="inferred from homology"/>
<dbReference type="Pfam" id="PF04664">
    <property type="entry name" value="OGFr_N"/>
    <property type="match status" value="1"/>
</dbReference>
<evidence type="ECO:0000259" key="3">
    <source>
        <dbReference type="Pfam" id="PF04664"/>
    </source>
</evidence>
<evidence type="ECO:0000256" key="1">
    <source>
        <dbReference type="ARBA" id="ARBA00010365"/>
    </source>
</evidence>
<comment type="similarity">
    <text evidence="1">Belongs to the opioid growth factor receptor family.</text>
</comment>
<feature type="region of interest" description="Disordered" evidence="2">
    <location>
        <begin position="442"/>
        <end position="665"/>
    </location>
</feature>
<gene>
    <name evidence="4" type="ORF">CHS0354_031892</name>
</gene>
<dbReference type="GO" id="GO:0016020">
    <property type="term" value="C:membrane"/>
    <property type="evidence" value="ECO:0007669"/>
    <property type="project" value="InterPro"/>
</dbReference>
<keyword evidence="5" id="KW-1185">Reference proteome</keyword>
<evidence type="ECO:0000313" key="5">
    <source>
        <dbReference type="Proteomes" id="UP001195483"/>
    </source>
</evidence>
<name>A0AAE0VLS2_9BIVA</name>
<feature type="compositionally biased region" description="Polar residues" evidence="2">
    <location>
        <begin position="514"/>
        <end position="523"/>
    </location>
</feature>
<feature type="domain" description="Opioid growth factor receptor (OGFr) conserved" evidence="3">
    <location>
        <begin position="70"/>
        <end position="251"/>
    </location>
</feature>
<feature type="compositionally biased region" description="Basic and acidic residues" evidence="2">
    <location>
        <begin position="310"/>
        <end position="325"/>
    </location>
</feature>
<feature type="compositionally biased region" description="Acidic residues" evidence="2">
    <location>
        <begin position="731"/>
        <end position="743"/>
    </location>
</feature>
<evidence type="ECO:0000256" key="2">
    <source>
        <dbReference type="SAM" id="MobiDB-lite"/>
    </source>
</evidence>
<feature type="compositionally biased region" description="Basic and acidic residues" evidence="2">
    <location>
        <begin position="744"/>
        <end position="784"/>
    </location>
</feature>
<dbReference type="AlphaFoldDB" id="A0AAE0VLS2"/>
<feature type="compositionally biased region" description="Basic and acidic residues" evidence="2">
    <location>
        <begin position="349"/>
        <end position="376"/>
    </location>
</feature>
<evidence type="ECO:0000313" key="4">
    <source>
        <dbReference type="EMBL" id="KAK3581552.1"/>
    </source>
</evidence>
<feature type="compositionally biased region" description="Basic and acidic residues" evidence="2">
    <location>
        <begin position="475"/>
        <end position="498"/>
    </location>
</feature>
<feature type="region of interest" description="Disordered" evidence="2">
    <location>
        <begin position="725"/>
        <end position="810"/>
    </location>
</feature>
<dbReference type="GO" id="GO:0140625">
    <property type="term" value="F:opioid growth factor receptor activity"/>
    <property type="evidence" value="ECO:0007669"/>
    <property type="project" value="InterPro"/>
</dbReference>
<dbReference type="EMBL" id="JAEAOA010001897">
    <property type="protein sequence ID" value="KAK3581552.1"/>
    <property type="molecule type" value="Genomic_DNA"/>
</dbReference>
<feature type="compositionally biased region" description="Polar residues" evidence="2">
    <location>
        <begin position="378"/>
        <end position="400"/>
    </location>
</feature>
<accession>A0AAE0VLS2</accession>
<feature type="compositionally biased region" description="Basic and acidic residues" evidence="2">
    <location>
        <begin position="616"/>
        <end position="629"/>
    </location>
</feature>
<feature type="compositionally biased region" description="Acidic residues" evidence="2">
    <location>
        <begin position="271"/>
        <end position="287"/>
    </location>
</feature>
<dbReference type="PANTHER" id="PTHR14015:SF2">
    <property type="entry name" value="OPIOID GROWTH FACTOR RECEPTOR (OGFR) CONSERVED DOMAIN-CONTAINING PROTEIN"/>
    <property type="match status" value="1"/>
</dbReference>
<comment type="caution">
    <text evidence="4">The sequence shown here is derived from an EMBL/GenBank/DDBJ whole genome shotgun (WGS) entry which is preliminary data.</text>
</comment>
<feature type="region of interest" description="Disordered" evidence="2">
    <location>
        <begin position="262"/>
        <end position="404"/>
    </location>
</feature>
<reference evidence="4" key="3">
    <citation type="submission" date="2023-05" db="EMBL/GenBank/DDBJ databases">
        <authorList>
            <person name="Smith C.H."/>
        </authorList>
    </citation>
    <scope>NUCLEOTIDE SEQUENCE</scope>
    <source>
        <strain evidence="4">CHS0354</strain>
        <tissue evidence="4">Mantle</tissue>
    </source>
</reference>
<sequence>MSKSSRDVGKTKNLKQATMGNIFPFSGASSKKKYKKRKGKMTFWGRSSAKDTEEYREEYPGKKDNVELDANVRFYKNEIQSKPDGALIEDILEKWWGDYKLLERHHGYIQWLFPIREDGMNWHAQELQKHEIGKICDDKEAHARVLRAYKMMLDFYGMKLGDDESGKIERAENWEERFKHLNRSFHNYLRITRILKCLGELRYEHLKKPFIKFILQEAIVEETLPNLLSSCCSFWMDVLRLESDREEVWQLYENLSDDENDRAKKLKTSDDSDVSENEMVENQEEPTQENSNEELTQMYKLDASMESENESSKKIEKNDKSENDLKFSNLKSSENRNVKEEEESTQVDNIEKSAKLNDPENEKDESNKKLTMRDNSENDLTSLKVCTNGNIKGQEESAQGDNMKKLAQEFDSDVLVAENESKNFEMKDELKNNITYANLKTSANEKIEEEEESKQEVNNDKPTQVDDQDVLGQAENEKKESSNILKVKDESENDDKPENLTASEIGKENEQGESEQGNTTVESTHIFGPVDIMKETKNEKNENHKKLKMKDESENDLKSANEDIKEREESAQEDNIEKSTPEVDPDVMMKENEKNENSNKLTMKENYLKSLNSENEDVKEQESKQRENIEELAEMNDTDILREAENNTIENNNTLKVKDESENNGKSANLMFWANKEHEKSEQGNNVEELTRDVLMEVEIEKNKSINELIIKKKSENAVKCVDMKASANEEVQEHEESTEEDNIEKSTHLDDSDQSRKTCGHEVTERHHEHVDSQMEDGQKDSDTQVSSESESVEMTDDSERQLYSGQTN</sequence>
<dbReference type="PANTHER" id="PTHR14015">
    <property type="entry name" value="OPIOID GROWTH FACTOR RECEPTOR OGFR ZETA-TYPE OPIOID RECEPTOR"/>
    <property type="match status" value="1"/>
</dbReference>
<organism evidence="4 5">
    <name type="scientific">Potamilus streckersoni</name>
    <dbReference type="NCBI Taxonomy" id="2493646"/>
    <lineage>
        <taxon>Eukaryota</taxon>
        <taxon>Metazoa</taxon>
        <taxon>Spiralia</taxon>
        <taxon>Lophotrochozoa</taxon>
        <taxon>Mollusca</taxon>
        <taxon>Bivalvia</taxon>
        <taxon>Autobranchia</taxon>
        <taxon>Heteroconchia</taxon>
        <taxon>Palaeoheterodonta</taxon>
        <taxon>Unionida</taxon>
        <taxon>Unionoidea</taxon>
        <taxon>Unionidae</taxon>
        <taxon>Ambleminae</taxon>
        <taxon>Lampsilini</taxon>
        <taxon>Potamilus</taxon>
    </lineage>
</organism>
<feature type="compositionally biased region" description="Basic and acidic residues" evidence="2">
    <location>
        <begin position="532"/>
        <end position="607"/>
    </location>
</feature>
<dbReference type="InterPro" id="IPR006757">
    <property type="entry name" value="OGF_rcpt"/>
</dbReference>
<dbReference type="InterPro" id="IPR039574">
    <property type="entry name" value="OGFr"/>
</dbReference>
<reference evidence="4" key="1">
    <citation type="journal article" date="2021" name="Genome Biol. Evol.">
        <title>A High-Quality Reference Genome for a Parasitic Bivalve with Doubly Uniparental Inheritance (Bivalvia: Unionida).</title>
        <authorList>
            <person name="Smith C.H."/>
        </authorList>
    </citation>
    <scope>NUCLEOTIDE SEQUENCE</scope>
    <source>
        <strain evidence="4">CHS0354</strain>
    </source>
</reference>
<protein>
    <recommendedName>
        <fullName evidence="3">Opioid growth factor receptor (OGFr) conserved domain-containing protein</fullName>
    </recommendedName>
</protein>
<dbReference type="Proteomes" id="UP001195483">
    <property type="component" value="Unassembled WGS sequence"/>
</dbReference>
<reference evidence="4" key="2">
    <citation type="journal article" date="2021" name="Genome Biol. Evol.">
        <title>Developing a high-quality reference genome for a parasitic bivalve with doubly uniparental inheritance (Bivalvia: Unionida).</title>
        <authorList>
            <person name="Smith C.H."/>
        </authorList>
    </citation>
    <scope>NUCLEOTIDE SEQUENCE</scope>
    <source>
        <strain evidence="4">CHS0354</strain>
        <tissue evidence="4">Mantle</tissue>
    </source>
</reference>